<proteinExistence type="predicted"/>
<keyword evidence="3" id="KW-1185">Reference proteome</keyword>
<accession>A0A9Q1GDZ7</accession>
<sequence>MYDRREENCGEIAYDMDDFRRVAIRRKPRILEEHHVESQECAALSWSVSGYGPVRGPCAGANKGPFVQPRESSGQPGIGQPSAQRSQRLLTEAANTQGPPAFQLDGAVTSTAGVDFSLSSTQ</sequence>
<name>A0A9Q1GDZ7_SYNKA</name>
<evidence type="ECO:0000313" key="3">
    <source>
        <dbReference type="Proteomes" id="UP001152622"/>
    </source>
</evidence>
<evidence type="ECO:0000256" key="1">
    <source>
        <dbReference type="SAM" id="MobiDB-lite"/>
    </source>
</evidence>
<reference evidence="2" key="1">
    <citation type="journal article" date="2023" name="Science">
        <title>Genome structures resolve the early diversification of teleost fishes.</title>
        <authorList>
            <person name="Parey E."/>
            <person name="Louis A."/>
            <person name="Montfort J."/>
            <person name="Bouchez O."/>
            <person name="Roques C."/>
            <person name="Iampietro C."/>
            <person name="Lluch J."/>
            <person name="Castinel A."/>
            <person name="Donnadieu C."/>
            <person name="Desvignes T."/>
            <person name="Floi Bucao C."/>
            <person name="Jouanno E."/>
            <person name="Wen M."/>
            <person name="Mejri S."/>
            <person name="Dirks R."/>
            <person name="Jansen H."/>
            <person name="Henkel C."/>
            <person name="Chen W.J."/>
            <person name="Zahm M."/>
            <person name="Cabau C."/>
            <person name="Klopp C."/>
            <person name="Thompson A.W."/>
            <person name="Robinson-Rechavi M."/>
            <person name="Braasch I."/>
            <person name="Lecointre G."/>
            <person name="Bobe J."/>
            <person name="Postlethwait J.H."/>
            <person name="Berthelot C."/>
            <person name="Roest Crollius H."/>
            <person name="Guiguen Y."/>
        </authorList>
    </citation>
    <scope>NUCLEOTIDE SEQUENCE</scope>
    <source>
        <strain evidence="2">WJC10195</strain>
    </source>
</reference>
<feature type="region of interest" description="Disordered" evidence="1">
    <location>
        <begin position="61"/>
        <end position="106"/>
    </location>
</feature>
<protein>
    <submittedName>
        <fullName evidence="2">Uncharacterized protein</fullName>
    </submittedName>
</protein>
<organism evidence="2 3">
    <name type="scientific">Synaphobranchus kaupii</name>
    <name type="common">Kaup's arrowtooth eel</name>
    <dbReference type="NCBI Taxonomy" id="118154"/>
    <lineage>
        <taxon>Eukaryota</taxon>
        <taxon>Metazoa</taxon>
        <taxon>Chordata</taxon>
        <taxon>Craniata</taxon>
        <taxon>Vertebrata</taxon>
        <taxon>Euteleostomi</taxon>
        <taxon>Actinopterygii</taxon>
        <taxon>Neopterygii</taxon>
        <taxon>Teleostei</taxon>
        <taxon>Anguilliformes</taxon>
        <taxon>Synaphobranchidae</taxon>
        <taxon>Synaphobranchus</taxon>
    </lineage>
</organism>
<dbReference type="EMBL" id="JAINUF010000001">
    <property type="protein sequence ID" value="KAJ8381801.1"/>
    <property type="molecule type" value="Genomic_DNA"/>
</dbReference>
<dbReference type="Proteomes" id="UP001152622">
    <property type="component" value="Chromosome 1"/>
</dbReference>
<evidence type="ECO:0000313" key="2">
    <source>
        <dbReference type="EMBL" id="KAJ8381801.1"/>
    </source>
</evidence>
<gene>
    <name evidence="2" type="ORF">SKAU_G00025790</name>
</gene>
<dbReference type="AlphaFoldDB" id="A0A9Q1GDZ7"/>
<feature type="compositionally biased region" description="Polar residues" evidence="1">
    <location>
        <begin position="70"/>
        <end position="98"/>
    </location>
</feature>
<comment type="caution">
    <text evidence="2">The sequence shown here is derived from an EMBL/GenBank/DDBJ whole genome shotgun (WGS) entry which is preliminary data.</text>
</comment>